<name>A0A397YUL5_BRACM</name>
<accession>A0A397YUL5</accession>
<organism evidence="2 3">
    <name type="scientific">Brassica campestris</name>
    <name type="common">Field mustard</name>
    <dbReference type="NCBI Taxonomy" id="3711"/>
    <lineage>
        <taxon>Eukaryota</taxon>
        <taxon>Viridiplantae</taxon>
        <taxon>Streptophyta</taxon>
        <taxon>Embryophyta</taxon>
        <taxon>Tracheophyta</taxon>
        <taxon>Spermatophyta</taxon>
        <taxon>Magnoliopsida</taxon>
        <taxon>eudicotyledons</taxon>
        <taxon>Gunneridae</taxon>
        <taxon>Pentapetalae</taxon>
        <taxon>rosids</taxon>
        <taxon>malvids</taxon>
        <taxon>Brassicales</taxon>
        <taxon>Brassicaceae</taxon>
        <taxon>Brassiceae</taxon>
        <taxon>Brassica</taxon>
    </lineage>
</organism>
<keyword evidence="1" id="KW-0812">Transmembrane</keyword>
<dbReference type="AlphaFoldDB" id="A0A397YUL5"/>
<gene>
    <name evidence="2" type="ORF">BRARA_F00432</name>
</gene>
<sequence length="63" mass="7402">MVNLTLMLSLPIYMFFQPITTLLKKEVSGLLAVFIIIAIKRFTHHRINEEYECILIVLVLSYF</sequence>
<reference evidence="2 3" key="1">
    <citation type="submission" date="2018-06" db="EMBL/GenBank/DDBJ databases">
        <title>WGS assembly of Brassica rapa FPsc.</title>
        <authorList>
            <person name="Bowman J."/>
            <person name="Kohchi T."/>
            <person name="Yamato K."/>
            <person name="Jenkins J."/>
            <person name="Shu S."/>
            <person name="Ishizaki K."/>
            <person name="Yamaoka S."/>
            <person name="Nishihama R."/>
            <person name="Nakamura Y."/>
            <person name="Berger F."/>
            <person name="Adam C."/>
            <person name="Aki S."/>
            <person name="Althoff F."/>
            <person name="Araki T."/>
            <person name="Arteaga-Vazquez M."/>
            <person name="Balasubrmanian S."/>
            <person name="Bauer D."/>
            <person name="Boehm C."/>
            <person name="Briginshaw L."/>
            <person name="Caballero-Perez J."/>
            <person name="Catarino B."/>
            <person name="Chen F."/>
            <person name="Chiyoda S."/>
            <person name="Chovatia M."/>
            <person name="Davies K."/>
            <person name="Delmans M."/>
            <person name="Demura T."/>
            <person name="Dierschke T."/>
            <person name="Dolan L."/>
            <person name="Dorantes-Acosta A."/>
            <person name="Eklund D."/>
            <person name="Florent S."/>
            <person name="Flores-Sandoval E."/>
            <person name="Fujiyama A."/>
            <person name="Fukuzawa H."/>
            <person name="Galik B."/>
            <person name="Grimanelli D."/>
            <person name="Grimwood J."/>
            <person name="Grossniklaus U."/>
            <person name="Hamada T."/>
            <person name="Haseloff J."/>
            <person name="Hetherington A."/>
            <person name="Higo A."/>
            <person name="Hirakawa Y."/>
            <person name="Hundley H."/>
            <person name="Ikeda Y."/>
            <person name="Inoue K."/>
            <person name="Inoue S."/>
            <person name="Ishida S."/>
            <person name="Jia Q."/>
            <person name="Kakita M."/>
            <person name="Kanazawa T."/>
            <person name="Kawai Y."/>
            <person name="Kawashima T."/>
            <person name="Kennedy M."/>
            <person name="Kinose K."/>
            <person name="Kinoshita T."/>
            <person name="Kohara Y."/>
            <person name="Koide E."/>
            <person name="Komatsu K."/>
            <person name="Kopischke S."/>
            <person name="Kubo M."/>
            <person name="Kyozuka J."/>
            <person name="Lagercrantz U."/>
            <person name="Lin S."/>
            <person name="Lindquist E."/>
            <person name="Lipzen A."/>
            <person name="Lu C."/>
            <person name="Luna E."/>
            <person name="Martienssen R."/>
            <person name="Minamino N."/>
            <person name="Mizutani M."/>
            <person name="Mizutani M."/>
            <person name="Mochizuki N."/>
            <person name="Monte I."/>
            <person name="Mosher R."/>
            <person name="Nagasaki H."/>
            <person name="Nakagami H."/>
            <person name="Naramoto S."/>
            <person name="Nishitani K."/>
            <person name="Ohtani M."/>
            <person name="Okamoto T."/>
            <person name="Okumura M."/>
            <person name="Phillips J."/>
            <person name="Pollak B."/>
            <person name="Reinders A."/>
            <person name="Roevekamp M."/>
            <person name="Sano R."/>
            <person name="Sawa S."/>
            <person name="Schmid M."/>
            <person name="Shirakawa M."/>
            <person name="Solano R."/>
            <person name="Spunde A."/>
            <person name="Suetsugu N."/>
            <person name="Sugano S."/>
            <person name="Sugiyama A."/>
            <person name="Sun R."/>
            <person name="Suzuki Y."/>
            <person name="Takenaka M."/>
            <person name="Takezawa D."/>
            <person name="Tomogane H."/>
            <person name="Tsuzuki M."/>
            <person name="Ueda T."/>
            <person name="Umeda M."/>
            <person name="Ward J."/>
            <person name="Watanabe Y."/>
            <person name="Yazaki K."/>
            <person name="Yokoyama R."/>
            <person name="Yoshitake Y."/>
            <person name="Yotsui I."/>
            <person name="Zachgo S."/>
            <person name="Schmutz J."/>
        </authorList>
    </citation>
    <scope>NUCLEOTIDE SEQUENCE [LARGE SCALE GENOMIC DNA]</scope>
    <source>
        <strain evidence="3">cv. B-3</strain>
    </source>
</reference>
<evidence type="ECO:0000313" key="2">
    <source>
        <dbReference type="EMBL" id="RID57025.1"/>
    </source>
</evidence>
<feature type="transmembrane region" description="Helical" evidence="1">
    <location>
        <begin position="12"/>
        <end position="39"/>
    </location>
</feature>
<protein>
    <submittedName>
        <fullName evidence="2">Uncharacterized protein</fullName>
    </submittedName>
</protein>
<evidence type="ECO:0000256" key="1">
    <source>
        <dbReference type="SAM" id="Phobius"/>
    </source>
</evidence>
<proteinExistence type="predicted"/>
<dbReference type="EMBL" id="CM010633">
    <property type="protein sequence ID" value="RID57025.1"/>
    <property type="molecule type" value="Genomic_DNA"/>
</dbReference>
<evidence type="ECO:0000313" key="3">
    <source>
        <dbReference type="Proteomes" id="UP000264353"/>
    </source>
</evidence>
<dbReference type="Proteomes" id="UP000264353">
    <property type="component" value="Chromosome A6"/>
</dbReference>
<keyword evidence="1" id="KW-1133">Transmembrane helix</keyword>
<keyword evidence="1" id="KW-0472">Membrane</keyword>